<accession>A0A6J7JK92</accession>
<reference evidence="2" key="1">
    <citation type="submission" date="2020-05" db="EMBL/GenBank/DDBJ databases">
        <authorList>
            <person name="Chiriac C."/>
            <person name="Salcher M."/>
            <person name="Ghai R."/>
            <person name="Kavagutti S V."/>
        </authorList>
    </citation>
    <scope>NUCLEOTIDE SEQUENCE</scope>
</reference>
<dbReference type="PROSITE" id="PS50126">
    <property type="entry name" value="S1"/>
    <property type="match status" value="1"/>
</dbReference>
<dbReference type="Pfam" id="PF00575">
    <property type="entry name" value="S1"/>
    <property type="match status" value="1"/>
</dbReference>
<dbReference type="GO" id="GO:0005829">
    <property type="term" value="C:cytosol"/>
    <property type="evidence" value="ECO:0007669"/>
    <property type="project" value="TreeGrafter"/>
</dbReference>
<dbReference type="Gene3D" id="2.40.50.140">
    <property type="entry name" value="Nucleic acid-binding proteins"/>
    <property type="match status" value="1"/>
</dbReference>
<dbReference type="GO" id="GO:0006402">
    <property type="term" value="P:mRNA catabolic process"/>
    <property type="evidence" value="ECO:0007669"/>
    <property type="project" value="TreeGrafter"/>
</dbReference>
<dbReference type="InterPro" id="IPR001900">
    <property type="entry name" value="RNase_II/R"/>
</dbReference>
<dbReference type="PANTHER" id="PTHR23355:SF9">
    <property type="entry name" value="DIS3-LIKE EXONUCLEASE 2"/>
    <property type="match status" value="1"/>
</dbReference>
<dbReference type="EMBL" id="CAFBMX010000012">
    <property type="protein sequence ID" value="CAB4942924.1"/>
    <property type="molecule type" value="Genomic_DNA"/>
</dbReference>
<dbReference type="InterPro" id="IPR003029">
    <property type="entry name" value="S1_domain"/>
</dbReference>
<dbReference type="InterPro" id="IPR012340">
    <property type="entry name" value="NA-bd_OB-fold"/>
</dbReference>
<feature type="domain" description="S1 motif" evidence="1">
    <location>
        <begin position="498"/>
        <end position="584"/>
    </location>
</feature>
<gene>
    <name evidence="2" type="ORF">UFOPK3674_01933</name>
</gene>
<protein>
    <submittedName>
        <fullName evidence="2">Unannotated protein</fullName>
    </submittedName>
</protein>
<sequence length="584" mass="63661">MSRRPDRAPDAPVVVLLEGRGRFLVGERFFERGGSRVTIGAGPREARAGMLAFVRPQGRGGRGKVLRVLGRPDVARDVLEALMLDRGLRRRFPARVEEEAAHAREQPFEAPARRDLRDLLTFTIDPVTAKDFDDAISAEALEGGRTRIWVHIADVSAYVRAGGAIDREAERRGTSVYVPGLVEPMLPHALSSDACSLVPGQDRLAVTVELEYDGVDVVSVAFHRSLIRSDVRLDYEQVDRIFAGEEGALEPWVGPLAAARAVSAQLEARRREGGRALAIESVEPEFAFNASGHITGVAAGEQTESHRLIEHLMIAANEQVAKLLSTRKIPALYRVHERPEPQAAERLLDQLESLDVATPPAPTRMSSSDAAEVVAEASVLVDAHVRRTGHGRRGLTTLVLRALRQARYDPRNLGHAGLGLEHYCHFTSPIRRYPDLVCHRALLSAIGAGEDAPQGGGLELEGAWASEREREAMVIERDADDVARCFVLEQRLFQGGWDEVFDGEVVGLVGAGAFIAFGEAGDGAGSFEGFLPVRVIPGDWWDLNEQGTVLHGRSTGGTLRLGDPVRVRVERVETARGRVDLLTA</sequence>
<dbReference type="AlphaFoldDB" id="A0A6J7JK92"/>
<name>A0A6J7JK92_9ZZZZ</name>
<proteinExistence type="predicted"/>
<dbReference type="SMART" id="SM00955">
    <property type="entry name" value="RNB"/>
    <property type="match status" value="1"/>
</dbReference>
<dbReference type="Pfam" id="PF00773">
    <property type="entry name" value="RNB"/>
    <property type="match status" value="1"/>
</dbReference>
<evidence type="ECO:0000313" key="2">
    <source>
        <dbReference type="EMBL" id="CAB4942924.1"/>
    </source>
</evidence>
<dbReference type="GO" id="GO:0004540">
    <property type="term" value="F:RNA nuclease activity"/>
    <property type="evidence" value="ECO:0007669"/>
    <property type="project" value="InterPro"/>
</dbReference>
<dbReference type="InterPro" id="IPR050180">
    <property type="entry name" value="RNR_Ribonuclease"/>
</dbReference>
<dbReference type="GO" id="GO:0003723">
    <property type="term" value="F:RNA binding"/>
    <property type="evidence" value="ECO:0007669"/>
    <property type="project" value="InterPro"/>
</dbReference>
<dbReference type="SMART" id="SM00316">
    <property type="entry name" value="S1"/>
    <property type="match status" value="1"/>
</dbReference>
<organism evidence="2">
    <name type="scientific">freshwater metagenome</name>
    <dbReference type="NCBI Taxonomy" id="449393"/>
    <lineage>
        <taxon>unclassified sequences</taxon>
        <taxon>metagenomes</taxon>
        <taxon>ecological metagenomes</taxon>
    </lineage>
</organism>
<evidence type="ECO:0000259" key="1">
    <source>
        <dbReference type="PROSITE" id="PS50126"/>
    </source>
</evidence>
<dbReference type="PANTHER" id="PTHR23355">
    <property type="entry name" value="RIBONUCLEASE"/>
    <property type="match status" value="1"/>
</dbReference>
<dbReference type="SUPFAM" id="SSF50249">
    <property type="entry name" value="Nucleic acid-binding proteins"/>
    <property type="match status" value="2"/>
</dbReference>